<accession>A0A0C2CA52</accession>
<dbReference type="Proteomes" id="UP000054047">
    <property type="component" value="Unassembled WGS sequence"/>
</dbReference>
<dbReference type="GO" id="GO:0006207">
    <property type="term" value="P:'de novo' pyrimidine nucleobase biosynthetic process"/>
    <property type="evidence" value="ECO:0007669"/>
    <property type="project" value="TreeGrafter"/>
</dbReference>
<dbReference type="InterPro" id="IPR013785">
    <property type="entry name" value="Aldolase_TIM"/>
</dbReference>
<feature type="domain" description="Dihydroorotate dehydrogenase catalytic" evidence="6">
    <location>
        <begin position="2"/>
        <end position="60"/>
    </location>
</feature>
<feature type="non-terminal residue" evidence="7">
    <location>
        <position position="1"/>
    </location>
</feature>
<dbReference type="InterPro" id="IPR050074">
    <property type="entry name" value="DHO_dehydrogenase"/>
</dbReference>
<gene>
    <name evidence="7" type="ORF">ANCDUO_23231</name>
</gene>
<comment type="pathway">
    <text evidence="2">Pyrimidine metabolism; UMP biosynthesis via de novo pathway.</text>
</comment>
<dbReference type="PANTHER" id="PTHR48109:SF4">
    <property type="entry name" value="DIHYDROOROTATE DEHYDROGENASE (QUINONE), MITOCHONDRIAL"/>
    <property type="match status" value="1"/>
</dbReference>
<dbReference type="InterPro" id="IPR005720">
    <property type="entry name" value="Dihydroorotate_DH_cat"/>
</dbReference>
<evidence type="ECO:0000313" key="7">
    <source>
        <dbReference type="EMBL" id="KIH46712.1"/>
    </source>
</evidence>
<evidence type="ECO:0000256" key="2">
    <source>
        <dbReference type="ARBA" id="ARBA00004725"/>
    </source>
</evidence>
<evidence type="ECO:0000259" key="6">
    <source>
        <dbReference type="Pfam" id="PF01180"/>
    </source>
</evidence>
<keyword evidence="3" id="KW-0285">Flavoprotein</keyword>
<proteinExistence type="predicted"/>
<dbReference type="Gene3D" id="3.20.20.70">
    <property type="entry name" value="Aldolase class I"/>
    <property type="match status" value="1"/>
</dbReference>
<evidence type="ECO:0000256" key="1">
    <source>
        <dbReference type="ARBA" id="ARBA00001917"/>
    </source>
</evidence>
<sequence length="77" mass="8450">FLGKPLKNPIGLAAGFDRNGEAIRSLVELSGFGLVEIGSVTPIPQKGDARPREFRLQEDEVDTIPTSVHDYLRCPPF</sequence>
<dbReference type="GO" id="GO:0005743">
    <property type="term" value="C:mitochondrial inner membrane"/>
    <property type="evidence" value="ECO:0007669"/>
    <property type="project" value="TreeGrafter"/>
</dbReference>
<dbReference type="SUPFAM" id="SSF51395">
    <property type="entry name" value="FMN-linked oxidoreductases"/>
    <property type="match status" value="1"/>
</dbReference>
<dbReference type="AlphaFoldDB" id="A0A0C2CA52"/>
<keyword evidence="5" id="KW-0560">Oxidoreductase</keyword>
<dbReference type="EMBL" id="KN768641">
    <property type="protein sequence ID" value="KIH46712.1"/>
    <property type="molecule type" value="Genomic_DNA"/>
</dbReference>
<evidence type="ECO:0000256" key="4">
    <source>
        <dbReference type="ARBA" id="ARBA00022643"/>
    </source>
</evidence>
<keyword evidence="4" id="KW-0288">FMN</keyword>
<keyword evidence="8" id="KW-1185">Reference proteome</keyword>
<protein>
    <recommendedName>
        <fullName evidence="6">Dihydroorotate dehydrogenase catalytic domain-containing protein</fullName>
    </recommendedName>
</protein>
<evidence type="ECO:0000256" key="3">
    <source>
        <dbReference type="ARBA" id="ARBA00022630"/>
    </source>
</evidence>
<evidence type="ECO:0000313" key="8">
    <source>
        <dbReference type="Proteomes" id="UP000054047"/>
    </source>
</evidence>
<organism evidence="7 8">
    <name type="scientific">Ancylostoma duodenale</name>
    <dbReference type="NCBI Taxonomy" id="51022"/>
    <lineage>
        <taxon>Eukaryota</taxon>
        <taxon>Metazoa</taxon>
        <taxon>Ecdysozoa</taxon>
        <taxon>Nematoda</taxon>
        <taxon>Chromadorea</taxon>
        <taxon>Rhabditida</taxon>
        <taxon>Rhabditina</taxon>
        <taxon>Rhabditomorpha</taxon>
        <taxon>Strongyloidea</taxon>
        <taxon>Ancylostomatidae</taxon>
        <taxon>Ancylostomatinae</taxon>
        <taxon>Ancylostoma</taxon>
    </lineage>
</organism>
<dbReference type="GO" id="GO:0009220">
    <property type="term" value="P:pyrimidine ribonucleotide biosynthetic process"/>
    <property type="evidence" value="ECO:0007669"/>
    <property type="project" value="TreeGrafter"/>
</dbReference>
<dbReference type="GO" id="GO:0004152">
    <property type="term" value="F:dihydroorotate dehydrogenase activity"/>
    <property type="evidence" value="ECO:0007669"/>
    <property type="project" value="TreeGrafter"/>
</dbReference>
<dbReference type="OrthoDB" id="14784at2759"/>
<reference evidence="7 8" key="1">
    <citation type="submission" date="2013-12" db="EMBL/GenBank/DDBJ databases">
        <title>Draft genome of the parsitic nematode Ancylostoma duodenale.</title>
        <authorList>
            <person name="Mitreva M."/>
        </authorList>
    </citation>
    <scope>NUCLEOTIDE SEQUENCE [LARGE SCALE GENOMIC DNA]</scope>
    <source>
        <strain evidence="7 8">Zhejiang</strain>
    </source>
</reference>
<name>A0A0C2CA52_9BILA</name>
<dbReference type="Pfam" id="PF01180">
    <property type="entry name" value="DHO_dh"/>
    <property type="match status" value="1"/>
</dbReference>
<evidence type="ECO:0000256" key="5">
    <source>
        <dbReference type="ARBA" id="ARBA00023002"/>
    </source>
</evidence>
<dbReference type="PANTHER" id="PTHR48109">
    <property type="entry name" value="DIHYDROOROTATE DEHYDROGENASE (QUINONE), MITOCHONDRIAL-RELATED"/>
    <property type="match status" value="1"/>
</dbReference>
<comment type="cofactor">
    <cofactor evidence="1">
        <name>FMN</name>
        <dbReference type="ChEBI" id="CHEBI:58210"/>
    </cofactor>
</comment>